<feature type="compositionally biased region" description="Polar residues" evidence="1">
    <location>
        <begin position="104"/>
        <end position="115"/>
    </location>
</feature>
<evidence type="ECO:0000313" key="2">
    <source>
        <dbReference type="EMBL" id="GBN66050.1"/>
    </source>
</evidence>
<evidence type="ECO:0000256" key="1">
    <source>
        <dbReference type="SAM" id="MobiDB-lite"/>
    </source>
</evidence>
<evidence type="ECO:0000313" key="3">
    <source>
        <dbReference type="Proteomes" id="UP000499080"/>
    </source>
</evidence>
<proteinExistence type="predicted"/>
<gene>
    <name evidence="2" type="ORF">AVEN_200844_1</name>
</gene>
<keyword evidence="3" id="KW-1185">Reference proteome</keyword>
<reference evidence="2 3" key="1">
    <citation type="journal article" date="2019" name="Sci. Rep.">
        <title>Orb-weaving spider Araneus ventricosus genome elucidates the spidroin gene catalogue.</title>
        <authorList>
            <person name="Kono N."/>
            <person name="Nakamura H."/>
            <person name="Ohtoshi R."/>
            <person name="Moran D.A.P."/>
            <person name="Shinohara A."/>
            <person name="Yoshida Y."/>
            <person name="Fujiwara M."/>
            <person name="Mori M."/>
            <person name="Tomita M."/>
            <person name="Arakawa K."/>
        </authorList>
    </citation>
    <scope>NUCLEOTIDE SEQUENCE [LARGE SCALE GENOMIC DNA]</scope>
</reference>
<feature type="non-terminal residue" evidence="2">
    <location>
        <position position="1"/>
    </location>
</feature>
<dbReference type="Proteomes" id="UP000499080">
    <property type="component" value="Unassembled WGS sequence"/>
</dbReference>
<organism evidence="2 3">
    <name type="scientific">Araneus ventricosus</name>
    <name type="common">Orbweaver spider</name>
    <name type="synonym">Epeira ventricosa</name>
    <dbReference type="NCBI Taxonomy" id="182803"/>
    <lineage>
        <taxon>Eukaryota</taxon>
        <taxon>Metazoa</taxon>
        <taxon>Ecdysozoa</taxon>
        <taxon>Arthropoda</taxon>
        <taxon>Chelicerata</taxon>
        <taxon>Arachnida</taxon>
        <taxon>Araneae</taxon>
        <taxon>Araneomorphae</taxon>
        <taxon>Entelegynae</taxon>
        <taxon>Araneoidea</taxon>
        <taxon>Araneidae</taxon>
        <taxon>Araneus</taxon>
    </lineage>
</organism>
<name>A0A4Y2QS18_ARAVE</name>
<dbReference type="AlphaFoldDB" id="A0A4Y2QS18"/>
<accession>A0A4Y2QS18</accession>
<sequence length="115" mass="13349">HVFRRGCPTAVWYCRGETLDPYVNLFMDSGRHHLTLISFSWTKGSFSKYIFGKRIFPRWIAQQGFHKSSSFQAQSNHRFLTYIPMERARYPPTSEERDDYGCSGLTTSKRLSASG</sequence>
<protein>
    <submittedName>
        <fullName evidence="2">Uncharacterized protein</fullName>
    </submittedName>
</protein>
<feature type="region of interest" description="Disordered" evidence="1">
    <location>
        <begin position="91"/>
        <end position="115"/>
    </location>
</feature>
<comment type="caution">
    <text evidence="2">The sequence shown here is derived from an EMBL/GenBank/DDBJ whole genome shotgun (WGS) entry which is preliminary data.</text>
</comment>
<dbReference type="EMBL" id="BGPR01014638">
    <property type="protein sequence ID" value="GBN66050.1"/>
    <property type="molecule type" value="Genomic_DNA"/>
</dbReference>